<evidence type="ECO:0000313" key="3">
    <source>
        <dbReference type="Proteomes" id="UP001176429"/>
    </source>
</evidence>
<comment type="caution">
    <text evidence="2">The sequence shown here is derived from an EMBL/GenBank/DDBJ whole genome shotgun (WGS) entry which is preliminary data.</text>
</comment>
<protein>
    <submittedName>
        <fullName evidence="2">Uncharacterized protein</fullName>
    </submittedName>
</protein>
<feature type="signal peptide" evidence="1">
    <location>
        <begin position="1"/>
        <end position="20"/>
    </location>
</feature>
<evidence type="ECO:0000256" key="1">
    <source>
        <dbReference type="SAM" id="SignalP"/>
    </source>
</evidence>
<evidence type="ECO:0000313" key="2">
    <source>
        <dbReference type="EMBL" id="MDO7875830.1"/>
    </source>
</evidence>
<gene>
    <name evidence="2" type="ORF">Q5H93_13895</name>
</gene>
<keyword evidence="1" id="KW-0732">Signal</keyword>
<sequence length="128" mass="14718">MKSSFCLLVLLGIASVTTHAQTTTTTKTTVTQTTPATDEDLQKHFLNETIDLSKARAEELPDLFDHFISVVREERRGWNYRQWTEAEQVLGRLVARYQVVHSGLPLEERVRIRAAQTEFKTLKSTRTR</sequence>
<feature type="chain" id="PRO_5047374504" evidence="1">
    <location>
        <begin position="21"/>
        <end position="128"/>
    </location>
</feature>
<name>A0ABT9BDH4_9BACT</name>
<keyword evidence="3" id="KW-1185">Reference proteome</keyword>
<dbReference type="RefSeq" id="WP_305007155.1">
    <property type="nucleotide sequence ID" value="NZ_JAUQSY010000008.1"/>
</dbReference>
<accession>A0ABT9BDH4</accession>
<organism evidence="2 3">
    <name type="scientific">Hymenobacter aranciens</name>
    <dbReference type="NCBI Taxonomy" id="3063996"/>
    <lineage>
        <taxon>Bacteria</taxon>
        <taxon>Pseudomonadati</taxon>
        <taxon>Bacteroidota</taxon>
        <taxon>Cytophagia</taxon>
        <taxon>Cytophagales</taxon>
        <taxon>Hymenobacteraceae</taxon>
        <taxon>Hymenobacter</taxon>
    </lineage>
</organism>
<dbReference type="Proteomes" id="UP001176429">
    <property type="component" value="Unassembled WGS sequence"/>
</dbReference>
<dbReference type="EMBL" id="JAUQSY010000008">
    <property type="protein sequence ID" value="MDO7875830.1"/>
    <property type="molecule type" value="Genomic_DNA"/>
</dbReference>
<reference evidence="2" key="1">
    <citation type="submission" date="2023-07" db="EMBL/GenBank/DDBJ databases">
        <authorList>
            <person name="Kim M.K."/>
        </authorList>
    </citation>
    <scope>NUCLEOTIDE SEQUENCE</scope>
    <source>
        <strain evidence="2">ASUV-10-1</strain>
    </source>
</reference>
<proteinExistence type="predicted"/>